<sequence length="694" mass="77039">MKGLARSKVLLVITLLLTVISPALASADGTNEDRSNHSGVTWPKNQELPTFSKPKFLDVVDLAGQPGEMELLLTSLQGNVNREKTRIYVLEGNAEEGRMTWLNEFDVPYQVHVDPLKVVAKYKNEVKGIVVYDPDNMDTVNLATTYAGLENAIVASPGLADVLTAAPYNLPLLEDYRGKFANAMEVYQWQYDNFWNRTTKRMLIGLSGGNSIPLPPGIPDSYELLLQEDEEIRNSSNRAVHEIDLTSFLGEEAVYLRFDDAFTADGWGPAVHEVTVKADGNVIGHFIPGTEAGTAAEKPFLYDSGRSALTDRTGGHRFADGNSYFVYRFAPPEGTQTLTVSVDMWNQYKVSATNVQTPSSDNLEQEPYGFLRDYAVANRAMVFWLDPNDPEERVLFEKILSDVEPGTPYLGWFANDVAGEWGGTELCSQYGVYVLASDWFNNMTVFSGMEGKIKKQKQLEAPALENKIYVTFTYTDGDNLQYNQHGMKRFWDDPGRGSVPINWSVSPLLADAAPFIFGHFLGSATDNDLLIAGPSGMGYFYPDAWPEQNLVPYLQDTHKYLKRAGIDIIYALNIRNHQNAELSERTAQAFIDELNLNGMFLNWKNSNEMKIVNDSLPVSTGIMVGSVNQAKEAIASASEGWDGTTPRFITIGAGAWSLRPSDIAEVASSLGTEYKVVRGDQYFDLVREANGLDR</sequence>
<evidence type="ECO:0000259" key="3">
    <source>
        <dbReference type="Pfam" id="PF14323"/>
    </source>
</evidence>
<dbReference type="Proteomes" id="UP001057877">
    <property type="component" value="Chromosome"/>
</dbReference>
<dbReference type="Pfam" id="PF20957">
    <property type="entry name" value="GxGYxYP_N_2nd"/>
    <property type="match status" value="1"/>
</dbReference>
<evidence type="ECO:0000259" key="4">
    <source>
        <dbReference type="Pfam" id="PF16216"/>
    </source>
</evidence>
<evidence type="ECO:0000256" key="2">
    <source>
        <dbReference type="SAM" id="SignalP"/>
    </source>
</evidence>
<dbReference type="InterPro" id="IPR048309">
    <property type="entry name" value="GxGYxYP_N_3rd"/>
</dbReference>
<dbReference type="Pfam" id="PF16216">
    <property type="entry name" value="GxGYxYP_N"/>
    <property type="match status" value="1"/>
</dbReference>
<evidence type="ECO:0000256" key="1">
    <source>
        <dbReference type="SAM" id="MobiDB-lite"/>
    </source>
</evidence>
<name>A0ABY5SGZ6_9BACL</name>
<dbReference type="RefSeq" id="WP_258389302.1">
    <property type="nucleotide sequence ID" value="NZ_CP091430.1"/>
</dbReference>
<evidence type="ECO:0000259" key="6">
    <source>
        <dbReference type="Pfam" id="PF20958"/>
    </source>
</evidence>
<proteinExistence type="predicted"/>
<reference evidence="7" key="1">
    <citation type="submission" date="2022-01" db="EMBL/GenBank/DDBJ databases">
        <title>Paenibacillus spongiae sp. nov., isolated from marine sponge.</title>
        <authorList>
            <person name="Li Z."/>
            <person name="Zhang M."/>
        </authorList>
    </citation>
    <scope>NUCLEOTIDE SEQUENCE</scope>
    <source>
        <strain evidence="7">PHS-Z3</strain>
    </source>
</reference>
<gene>
    <name evidence="7" type="ORF">L1F29_16005</name>
</gene>
<feature type="chain" id="PRO_5046761584" description="GxGYxY sequence motif-containing protein" evidence="2">
    <location>
        <begin position="26"/>
        <end position="694"/>
    </location>
</feature>
<feature type="domain" description="GxGYxYP putative glycoside hydrolase third N-terminal" evidence="6">
    <location>
        <begin position="369"/>
        <end position="447"/>
    </location>
</feature>
<feature type="domain" description="GxGYxYP putative glycoside hydrolase second N-terminal" evidence="5">
    <location>
        <begin position="126"/>
        <end position="196"/>
    </location>
</feature>
<dbReference type="Pfam" id="PF14323">
    <property type="entry name" value="GxGYxYP_C"/>
    <property type="match status" value="1"/>
</dbReference>
<protein>
    <recommendedName>
        <fullName evidence="9">GxGYxY sequence motif-containing protein</fullName>
    </recommendedName>
</protein>
<organism evidence="7 8">
    <name type="scientific">Paenibacillus spongiae</name>
    <dbReference type="NCBI Taxonomy" id="2909671"/>
    <lineage>
        <taxon>Bacteria</taxon>
        <taxon>Bacillati</taxon>
        <taxon>Bacillota</taxon>
        <taxon>Bacilli</taxon>
        <taxon>Bacillales</taxon>
        <taxon>Paenibacillaceae</taxon>
        <taxon>Paenibacillus</taxon>
    </lineage>
</organism>
<dbReference type="InterPro" id="IPR048310">
    <property type="entry name" value="GxGYxYP_N_2nd"/>
</dbReference>
<evidence type="ECO:0000313" key="7">
    <source>
        <dbReference type="EMBL" id="UVI33249.1"/>
    </source>
</evidence>
<feature type="region of interest" description="Disordered" evidence="1">
    <location>
        <begin position="27"/>
        <end position="46"/>
    </location>
</feature>
<keyword evidence="2" id="KW-0732">Signal</keyword>
<dbReference type="Pfam" id="PF20958">
    <property type="entry name" value="GxGYxYP_N_3rd"/>
    <property type="match status" value="1"/>
</dbReference>
<feature type="compositionally biased region" description="Polar residues" evidence="1">
    <location>
        <begin position="37"/>
        <end position="46"/>
    </location>
</feature>
<accession>A0ABY5SGZ6</accession>
<feature type="signal peptide" evidence="2">
    <location>
        <begin position="1"/>
        <end position="25"/>
    </location>
</feature>
<feature type="domain" description="GxGYxYP putative glycoside hydrolase first N-terminal" evidence="4">
    <location>
        <begin position="65"/>
        <end position="123"/>
    </location>
</feature>
<dbReference type="Gene3D" id="3.20.20.490">
    <property type="entry name" value="GxGYxYP glycoside hydrolase, C-terminal domain"/>
    <property type="match status" value="1"/>
</dbReference>
<dbReference type="PANTHER" id="PTHR37321">
    <property type="entry name" value="EXPORTED PROTEIN-RELATED"/>
    <property type="match status" value="1"/>
</dbReference>
<evidence type="ECO:0000313" key="8">
    <source>
        <dbReference type="Proteomes" id="UP001057877"/>
    </source>
</evidence>
<dbReference type="InterPro" id="IPR025832">
    <property type="entry name" value="GxGYxYP_C"/>
</dbReference>
<feature type="domain" description="GxGYxYP putative glycoside hydrolase C-terminal" evidence="3">
    <location>
        <begin position="466"/>
        <end position="687"/>
    </location>
</feature>
<dbReference type="InterPro" id="IPR038410">
    <property type="entry name" value="GxGYxYP_C_sf"/>
</dbReference>
<evidence type="ECO:0000259" key="5">
    <source>
        <dbReference type="Pfam" id="PF20957"/>
    </source>
</evidence>
<dbReference type="EMBL" id="CP091430">
    <property type="protein sequence ID" value="UVI33249.1"/>
    <property type="molecule type" value="Genomic_DNA"/>
</dbReference>
<dbReference type="PANTHER" id="PTHR37321:SF1">
    <property type="entry name" value="EXPORTED PROTEIN"/>
    <property type="match status" value="1"/>
</dbReference>
<dbReference type="InterPro" id="IPR032626">
    <property type="entry name" value="GxGYxYP_N_1st"/>
</dbReference>
<evidence type="ECO:0008006" key="9">
    <source>
        <dbReference type="Google" id="ProtNLM"/>
    </source>
</evidence>
<keyword evidence="8" id="KW-1185">Reference proteome</keyword>